<dbReference type="Proteomes" id="UP001156940">
    <property type="component" value="Unassembled WGS sequence"/>
</dbReference>
<reference evidence="2 3" key="1">
    <citation type="submission" date="2023-04" db="EMBL/GenBank/DDBJ databases">
        <title>Luteimonas endophyticus RD2P54.</title>
        <authorList>
            <person name="Sun J.-Q."/>
        </authorList>
    </citation>
    <scope>NUCLEOTIDE SEQUENCE [LARGE SCALE GENOMIC DNA]</scope>
    <source>
        <strain evidence="2 3">RD2P54</strain>
    </source>
</reference>
<dbReference type="PRINTS" id="PR00095">
    <property type="entry name" value="ANTSNTHASEI"/>
</dbReference>
<dbReference type="EC" id="2.6.1.85" evidence="2"/>
<dbReference type="NCBIfam" id="TIGR01824">
    <property type="entry name" value="PabB-clade2"/>
    <property type="match status" value="1"/>
</dbReference>
<organism evidence="2 3">
    <name type="scientific">Luteimonas endophytica</name>
    <dbReference type="NCBI Taxonomy" id="3042023"/>
    <lineage>
        <taxon>Bacteria</taxon>
        <taxon>Pseudomonadati</taxon>
        <taxon>Pseudomonadota</taxon>
        <taxon>Gammaproteobacteria</taxon>
        <taxon>Lysobacterales</taxon>
        <taxon>Lysobacteraceae</taxon>
        <taxon>Luteimonas</taxon>
    </lineage>
</organism>
<dbReference type="NCBIfam" id="NF006563">
    <property type="entry name" value="PRK09070.1"/>
    <property type="match status" value="1"/>
</dbReference>
<dbReference type="PANTHER" id="PTHR11236">
    <property type="entry name" value="AMINOBENZOATE/ANTHRANILATE SYNTHASE"/>
    <property type="match status" value="1"/>
</dbReference>
<dbReference type="RefSeq" id="WP_280572091.1">
    <property type="nucleotide sequence ID" value="NZ_JARXRM010000002.1"/>
</dbReference>
<proteinExistence type="predicted"/>
<dbReference type="EMBL" id="JARXRM010000002">
    <property type="protein sequence ID" value="MDH5821391.1"/>
    <property type="molecule type" value="Genomic_DNA"/>
</dbReference>
<protein>
    <submittedName>
        <fullName evidence="2">Aminodeoxychorismate synthase component I</fullName>
        <ecNumber evidence="2">2.6.1.85</ecNumber>
    </submittedName>
</protein>
<evidence type="ECO:0000259" key="1">
    <source>
        <dbReference type="Pfam" id="PF00425"/>
    </source>
</evidence>
<dbReference type="PANTHER" id="PTHR11236:SF9">
    <property type="entry name" value="ANTHRANILATE SYNTHASE COMPONENT 1"/>
    <property type="match status" value="1"/>
</dbReference>
<keyword evidence="2" id="KW-0808">Transferase</keyword>
<accession>A0ABT6J3I8</accession>
<dbReference type="GO" id="GO:0046820">
    <property type="term" value="F:4-amino-4-deoxychorismate synthase activity"/>
    <property type="evidence" value="ECO:0007669"/>
    <property type="project" value="UniProtKB-EC"/>
</dbReference>
<keyword evidence="2" id="KW-0032">Aminotransferase</keyword>
<name>A0ABT6J3I8_9GAMM</name>
<dbReference type="Pfam" id="PF00425">
    <property type="entry name" value="Chorismate_bind"/>
    <property type="match status" value="1"/>
</dbReference>
<keyword evidence="3" id="KW-1185">Reference proteome</keyword>
<gene>
    <name evidence="2" type="ORF">QFW77_00070</name>
</gene>
<dbReference type="InterPro" id="IPR015890">
    <property type="entry name" value="Chorismate_C"/>
</dbReference>
<dbReference type="InterPro" id="IPR010118">
    <property type="entry name" value="Para-NH2Bz/anthranilate_synth"/>
</dbReference>
<dbReference type="Gene3D" id="3.60.120.10">
    <property type="entry name" value="Anthranilate synthase"/>
    <property type="match status" value="1"/>
</dbReference>
<evidence type="ECO:0000313" key="3">
    <source>
        <dbReference type="Proteomes" id="UP001156940"/>
    </source>
</evidence>
<sequence length="449" mass="48171">MLITRPLPPETDLLAVHRRAPARYPMLLQSVAHGTAQARWDMLLAAEGEALRLDPDGTTRDHAGTAAAGAFLDALDQRWRALRLPRQEPRWPFRGGWALFLGYELAAQVEPVLRLPAAPGALPVACALRCPAALLRDHATGECVALAEPGCDGLLQTLVADAAAAGRDAPPRRWRAPSDLREDEPGAFLAGVGRIRDYLAAGDVFQVNLSRAWRAQFAARPDPAALYARLRRISPAPFSGLFAGPGATVVSASPERLVCTRGELVETRPIAGTRARVPGDDDAERVRELAGHPKERAEHVMLVDLERNDLGRICAPGSVEVDELMTVESYAQVHHIVSNVRGRLRAGVTPGAVVAAVFPGGTITGCPKVRCMQIIAELEGAGRGAYTGAMGWLNRDGDLDLNILIRSAEVEGDTVRFRTGAGIVADSDPARELDETRAKARGMLRALAE</sequence>
<comment type="caution">
    <text evidence="2">The sequence shown here is derived from an EMBL/GenBank/DDBJ whole genome shotgun (WGS) entry which is preliminary data.</text>
</comment>
<dbReference type="InterPro" id="IPR005801">
    <property type="entry name" value="ADC_synthase"/>
</dbReference>
<dbReference type="SUPFAM" id="SSF56322">
    <property type="entry name" value="ADC synthase"/>
    <property type="match status" value="1"/>
</dbReference>
<feature type="domain" description="Chorismate-utilising enzyme C-terminal" evidence="1">
    <location>
        <begin position="187"/>
        <end position="439"/>
    </location>
</feature>
<dbReference type="InterPro" id="IPR019999">
    <property type="entry name" value="Anth_synth_I-like"/>
</dbReference>
<evidence type="ECO:0000313" key="2">
    <source>
        <dbReference type="EMBL" id="MDH5821391.1"/>
    </source>
</evidence>